<dbReference type="InterPro" id="IPR003347">
    <property type="entry name" value="JmjC_dom"/>
</dbReference>
<comment type="cofactor">
    <cofactor evidence="1">
        <name>Fe(2+)</name>
        <dbReference type="ChEBI" id="CHEBI:29033"/>
    </cofactor>
</comment>
<dbReference type="PANTHER" id="PTHR13096:SF9">
    <property type="entry name" value="BIFUNCTIONAL LYSINE-SPECIFIC DEMETHYLASE AND HISTIDYL-HYDROXYLASE"/>
    <property type="match status" value="1"/>
</dbReference>
<dbReference type="EMBL" id="BIMW01000032">
    <property type="protein sequence ID" value="GCE92647.1"/>
    <property type="molecule type" value="Genomic_DNA"/>
</dbReference>
<evidence type="ECO:0000313" key="6">
    <source>
        <dbReference type="Proteomes" id="UP000326169"/>
    </source>
</evidence>
<evidence type="ECO:0000256" key="3">
    <source>
        <dbReference type="ARBA" id="ARBA00023004"/>
    </source>
</evidence>
<reference evidence="5 6" key="1">
    <citation type="journal article" date="2019" name="J Genomics">
        <title>The Draft Genome of a Hydrogen-producing Cyanobacterium, Arthrospira platensis NIES-46.</title>
        <authorList>
            <person name="Suzuki S."/>
            <person name="Yamaguchi H."/>
            <person name="Kawachi M."/>
        </authorList>
    </citation>
    <scope>NUCLEOTIDE SEQUENCE [LARGE SCALE GENOMIC DNA]</scope>
    <source>
        <strain evidence="5 6">NIES-46</strain>
    </source>
</reference>
<dbReference type="PROSITE" id="PS51184">
    <property type="entry name" value="JMJC"/>
    <property type="match status" value="1"/>
</dbReference>
<name>A0A5M3T1E4_LIMPL</name>
<accession>A0A5M3T1E4</accession>
<dbReference type="PANTHER" id="PTHR13096">
    <property type="entry name" value="MINA53 MYC INDUCED NUCLEAR ANTIGEN"/>
    <property type="match status" value="1"/>
</dbReference>
<proteinExistence type="predicted"/>
<feature type="domain" description="JmjC" evidence="4">
    <location>
        <begin position="57"/>
        <end position="227"/>
    </location>
</feature>
<dbReference type="Pfam" id="PF08007">
    <property type="entry name" value="JmjC_2"/>
    <property type="match status" value="1"/>
</dbReference>
<gene>
    <name evidence="5" type="ORF">NIES46_06870</name>
</gene>
<organism evidence="5 6">
    <name type="scientific">Limnospira platensis NIES-46</name>
    <dbReference type="NCBI Taxonomy" id="1236695"/>
    <lineage>
        <taxon>Bacteria</taxon>
        <taxon>Bacillati</taxon>
        <taxon>Cyanobacteriota</taxon>
        <taxon>Cyanophyceae</taxon>
        <taxon>Oscillatoriophycideae</taxon>
        <taxon>Oscillatoriales</taxon>
        <taxon>Sirenicapillariaceae</taxon>
        <taxon>Limnospira</taxon>
    </lineage>
</organism>
<dbReference type="Gene3D" id="2.60.120.650">
    <property type="entry name" value="Cupin"/>
    <property type="match status" value="1"/>
</dbReference>
<dbReference type="InterPro" id="IPR039994">
    <property type="entry name" value="NO66-like"/>
</dbReference>
<evidence type="ECO:0000313" key="5">
    <source>
        <dbReference type="EMBL" id="GCE92647.1"/>
    </source>
</evidence>
<keyword evidence="2" id="KW-0479">Metal-binding</keyword>
<comment type="caution">
    <text evidence="5">The sequence shown here is derived from an EMBL/GenBank/DDBJ whole genome shotgun (WGS) entry which is preliminary data.</text>
</comment>
<evidence type="ECO:0000256" key="1">
    <source>
        <dbReference type="ARBA" id="ARBA00001954"/>
    </source>
</evidence>
<dbReference type="SUPFAM" id="SSF51197">
    <property type="entry name" value="Clavaminate synthase-like"/>
    <property type="match status" value="1"/>
</dbReference>
<dbReference type="Proteomes" id="UP000326169">
    <property type="component" value="Unassembled WGS sequence"/>
</dbReference>
<protein>
    <recommendedName>
        <fullName evidence="4">JmjC domain-containing protein</fullName>
    </recommendedName>
</protein>
<evidence type="ECO:0000259" key="4">
    <source>
        <dbReference type="PROSITE" id="PS51184"/>
    </source>
</evidence>
<dbReference type="GeneID" id="301681632"/>
<keyword evidence="3" id="KW-0408">Iron</keyword>
<sequence>MQTLTELLHPLPISEFFDKYWTEKAVLIPGDNHQKFANLFSWQKLNNLLNYYPLKHPEIRLAKAGETLPEITNNEQIIKQCQEGATLIIDRLHEKIEAIAKMVALLRIEIGHRSQVNSYCSFPGHQGFACHYDSHEVFILQISGRKHWRVFSDTFIYPLSENRSSQFSPPDTQPYIDAIINPGDLLYIPRGHWHYAIAIDEPSLHLTLGIDCQTGIDFSDWLTSQLQQHPQWRKNLPLLNKSHRENCRQHLQNLVQNWLEILESEDLINRYLDEQLLQGQPDLQLGFPSQIGYDIFPQGKQTKFYRPQQPVDITQLTPTGKFEIKTGGKKISLIGLDQDILEKIFTSTEFSGLDIQQWLQDFDWDTEIVPLLSRLVKAGILLVISHP</sequence>
<dbReference type="RefSeq" id="WP_006617602.1">
    <property type="nucleotide sequence ID" value="NZ_BIMW01000032.1"/>
</dbReference>
<keyword evidence="6" id="KW-1185">Reference proteome</keyword>
<evidence type="ECO:0000256" key="2">
    <source>
        <dbReference type="ARBA" id="ARBA00022723"/>
    </source>
</evidence>